<evidence type="ECO:0000256" key="2">
    <source>
        <dbReference type="ARBA" id="ARBA00023015"/>
    </source>
</evidence>
<dbReference type="EMBL" id="CM017635">
    <property type="protein sequence ID" value="TYH33813.1"/>
    <property type="molecule type" value="Genomic_DNA"/>
</dbReference>
<feature type="region of interest" description="Disordered" evidence="7">
    <location>
        <begin position="522"/>
        <end position="557"/>
    </location>
</feature>
<dbReference type="Gene3D" id="2.20.25.80">
    <property type="entry name" value="WRKY domain"/>
    <property type="match status" value="1"/>
</dbReference>
<accession>A0A5D2HUM5</accession>
<feature type="coiled-coil region" evidence="6">
    <location>
        <begin position="59"/>
        <end position="86"/>
    </location>
</feature>
<dbReference type="InterPro" id="IPR044810">
    <property type="entry name" value="WRKY_plant"/>
</dbReference>
<dbReference type="InterPro" id="IPR003657">
    <property type="entry name" value="WRKY_dom"/>
</dbReference>
<dbReference type="PANTHER" id="PTHR31429">
    <property type="entry name" value="WRKY TRANSCRIPTION FACTOR 36-RELATED"/>
    <property type="match status" value="1"/>
</dbReference>
<comment type="subcellular location">
    <subcellularLocation>
        <location evidence="1">Nucleus</location>
    </subcellularLocation>
</comment>
<organism evidence="9 10">
    <name type="scientific">Gossypium tomentosum</name>
    <name type="common">Hawaiian cotton</name>
    <name type="synonym">Gossypium sandvicense</name>
    <dbReference type="NCBI Taxonomy" id="34277"/>
    <lineage>
        <taxon>Eukaryota</taxon>
        <taxon>Viridiplantae</taxon>
        <taxon>Streptophyta</taxon>
        <taxon>Embryophyta</taxon>
        <taxon>Tracheophyta</taxon>
        <taxon>Spermatophyta</taxon>
        <taxon>Magnoliopsida</taxon>
        <taxon>eudicotyledons</taxon>
        <taxon>Gunneridae</taxon>
        <taxon>Pentapetalae</taxon>
        <taxon>rosids</taxon>
        <taxon>malvids</taxon>
        <taxon>Malvales</taxon>
        <taxon>Malvaceae</taxon>
        <taxon>Malvoideae</taxon>
        <taxon>Gossypium</taxon>
    </lineage>
</organism>
<evidence type="ECO:0000313" key="10">
    <source>
        <dbReference type="Proteomes" id="UP000322667"/>
    </source>
</evidence>
<feature type="compositionally biased region" description="Polar residues" evidence="7">
    <location>
        <begin position="547"/>
        <end position="557"/>
    </location>
</feature>
<evidence type="ECO:0000313" key="9">
    <source>
        <dbReference type="EMBL" id="TYH33813.1"/>
    </source>
</evidence>
<dbReference type="Pfam" id="PF03106">
    <property type="entry name" value="WRKY"/>
    <property type="match status" value="1"/>
</dbReference>
<evidence type="ECO:0000256" key="5">
    <source>
        <dbReference type="ARBA" id="ARBA00023242"/>
    </source>
</evidence>
<name>A0A5D2HUM5_GOSTO</name>
<feature type="compositionally biased region" description="Basic and acidic residues" evidence="7">
    <location>
        <begin position="178"/>
        <end position="192"/>
    </location>
</feature>
<feature type="compositionally biased region" description="Basic and acidic residues" evidence="7">
    <location>
        <begin position="145"/>
        <end position="155"/>
    </location>
</feature>
<keyword evidence="3" id="KW-0238">DNA-binding</keyword>
<evidence type="ECO:0000256" key="4">
    <source>
        <dbReference type="ARBA" id="ARBA00023163"/>
    </source>
</evidence>
<feature type="domain" description="WRKY" evidence="8">
    <location>
        <begin position="250"/>
        <end position="316"/>
    </location>
</feature>
<feature type="compositionally biased region" description="Polar residues" evidence="7">
    <location>
        <begin position="133"/>
        <end position="144"/>
    </location>
</feature>
<evidence type="ECO:0000256" key="6">
    <source>
        <dbReference type="SAM" id="Coils"/>
    </source>
</evidence>
<dbReference type="SMART" id="SM00774">
    <property type="entry name" value="WRKY"/>
    <property type="match status" value="1"/>
</dbReference>
<dbReference type="GO" id="GO:0043565">
    <property type="term" value="F:sequence-specific DNA binding"/>
    <property type="evidence" value="ECO:0007669"/>
    <property type="project" value="InterPro"/>
</dbReference>
<dbReference type="FunFam" id="2.20.25.80:FF:000002">
    <property type="entry name" value="probable WRKY transcription factor 31"/>
    <property type="match status" value="1"/>
</dbReference>
<keyword evidence="10" id="KW-1185">Reference proteome</keyword>
<dbReference type="InterPro" id="IPR036576">
    <property type="entry name" value="WRKY_dom_sf"/>
</dbReference>
<dbReference type="PROSITE" id="PS50811">
    <property type="entry name" value="WRKY"/>
    <property type="match status" value="1"/>
</dbReference>
<keyword evidence="2" id="KW-0805">Transcription regulation</keyword>
<feature type="region of interest" description="Disordered" evidence="7">
    <location>
        <begin position="1"/>
        <end position="26"/>
    </location>
</feature>
<feature type="compositionally biased region" description="Basic and acidic residues" evidence="7">
    <location>
        <begin position="121"/>
        <end position="131"/>
    </location>
</feature>
<dbReference type="SUPFAM" id="SSF118290">
    <property type="entry name" value="WRKY DNA-binding domain"/>
    <property type="match status" value="1"/>
</dbReference>
<dbReference type="PANTHER" id="PTHR31429:SF97">
    <property type="entry name" value="WRKY TRANSCRIPTION FACTOR 36-RELATED"/>
    <property type="match status" value="1"/>
</dbReference>
<evidence type="ECO:0000256" key="7">
    <source>
        <dbReference type="SAM" id="MobiDB-lite"/>
    </source>
</evidence>
<keyword evidence="5" id="KW-0539">Nucleus</keyword>
<evidence type="ECO:0000256" key="1">
    <source>
        <dbReference type="ARBA" id="ARBA00004123"/>
    </source>
</evidence>
<protein>
    <recommendedName>
        <fullName evidence="8">WRKY domain-containing protein</fullName>
    </recommendedName>
</protein>
<keyword evidence="4" id="KW-0804">Transcription</keyword>
<evidence type="ECO:0000256" key="3">
    <source>
        <dbReference type="ARBA" id="ARBA00023125"/>
    </source>
</evidence>
<dbReference type="GO" id="GO:0005634">
    <property type="term" value="C:nucleus"/>
    <property type="evidence" value="ECO:0007669"/>
    <property type="project" value="UniProtKB-SubCell"/>
</dbReference>
<evidence type="ECO:0000259" key="8">
    <source>
        <dbReference type="PROSITE" id="PS50811"/>
    </source>
</evidence>
<feature type="compositionally biased region" description="Polar residues" evidence="7">
    <location>
        <begin position="528"/>
        <end position="540"/>
    </location>
</feature>
<dbReference type="AlphaFoldDB" id="A0A5D2HUM5"/>
<reference evidence="9 10" key="1">
    <citation type="submission" date="2019-07" db="EMBL/GenBank/DDBJ databases">
        <title>WGS assembly of Gossypium tomentosum.</title>
        <authorList>
            <person name="Chen Z.J."/>
            <person name="Sreedasyam A."/>
            <person name="Ando A."/>
            <person name="Song Q."/>
            <person name="De L."/>
            <person name="Hulse-Kemp A."/>
            <person name="Ding M."/>
            <person name="Ye W."/>
            <person name="Kirkbride R."/>
            <person name="Jenkins J."/>
            <person name="Plott C."/>
            <person name="Lovell J."/>
            <person name="Lin Y.-M."/>
            <person name="Vaughn R."/>
            <person name="Liu B."/>
            <person name="Li W."/>
            <person name="Simpson S."/>
            <person name="Scheffler B."/>
            <person name="Saski C."/>
            <person name="Grover C."/>
            <person name="Hu G."/>
            <person name="Conover J."/>
            <person name="Carlson J."/>
            <person name="Shu S."/>
            <person name="Boston L."/>
            <person name="Williams M."/>
            <person name="Peterson D."/>
            <person name="Mcgee K."/>
            <person name="Jones D."/>
            <person name="Wendel J."/>
            <person name="Stelly D."/>
            <person name="Grimwood J."/>
            <person name="Schmutz J."/>
        </authorList>
    </citation>
    <scope>NUCLEOTIDE SEQUENCE [LARGE SCALE GENOMIC DNA]</scope>
    <source>
        <strain evidence="9">7179.01</strain>
    </source>
</reference>
<keyword evidence="6" id="KW-0175">Coiled coil</keyword>
<gene>
    <name evidence="9" type="ORF">ES332_D13G085000v1</name>
</gene>
<dbReference type="GO" id="GO:0003700">
    <property type="term" value="F:DNA-binding transcription factor activity"/>
    <property type="evidence" value="ECO:0007669"/>
    <property type="project" value="InterPro"/>
</dbReference>
<dbReference type="Proteomes" id="UP000322667">
    <property type="component" value="Chromosome D13"/>
</dbReference>
<feature type="region of interest" description="Disordered" evidence="7">
    <location>
        <begin position="105"/>
        <end position="236"/>
    </location>
</feature>
<proteinExistence type="predicted"/>
<sequence length="557" mass="60910">MENKPILGDEEEKTIKPSSSSEENHDFIAINNKEENQSHVKQEDDNSKVWISKKDNSTIIKEEKEIESAKAKMGEVKEENERLKLLLCQIVKDYQSLHTRFLDVLKKEEANKSTTTPIVGSHEENNEEHHQLISLSLGRSSSNDPPKKQEKKSSKEEDDDDDDGKHGNDGGGGLELGLECKFEPDGSIESEKNNNPSCESSLGKPEEEEKEPTEVWPPSKILKSVKNGDEEDVSEPMQLKKTRVSVRTRCDTPTMNDGCQWRKYGQKIAKGNPCPRAYYRCTLSPTCPVRKQVQRCSDDMSILITTYEGNHNHPLPLSATAMASTTSAAASMLHSQSSTSQPALPTSLSAPTASFSTSTTHLHALSFNFSQNPIPSHHYHFPNSSISTLNSHPTVTLDLTAPPSPHNNYPSYFSRFSNLPTSSSSSSSSSSSCLNWKKTSSHLTFGRPLNNYPAIRQSPPYMQITNHQALSETLTAAATKAITSNPSFCSALASALTSFVGNNGGSGGTASELGFASSSYLQGRKPSSMVNPPHQQQKQGSLLLFPPSNTASDPPAD</sequence>